<keyword evidence="4" id="KW-1185">Reference proteome</keyword>
<keyword evidence="2" id="KW-0732">Signal</keyword>
<dbReference type="EMBL" id="CP063458">
    <property type="protein sequence ID" value="QOV91354.1"/>
    <property type="molecule type" value="Genomic_DNA"/>
</dbReference>
<dbReference type="KEGG" id="hbs:IPV69_08375"/>
<accession>A0A7M2X115</accession>
<evidence type="ECO:0000256" key="1">
    <source>
        <dbReference type="SAM" id="MobiDB-lite"/>
    </source>
</evidence>
<dbReference type="RefSeq" id="WP_206294599.1">
    <property type="nucleotide sequence ID" value="NZ_CP063458.1"/>
</dbReference>
<sequence>MRRLSAVLCLASLGLFAGGCSQSSGITRPEEFGPAKLRIHPSFTRVKDWTGDKKPDGVEAVVELLDSYNEPTRGNGTMLFELWGYKKYNPNMIGQRLGGPWKGTLLTREEQEAHWSPALRAYTFQLADDKISEGREFVLTASFETAGGPEQKGGGRLFDKLIIEPPPGKKIEEDGVGRAKGNRP</sequence>
<evidence type="ECO:0000256" key="2">
    <source>
        <dbReference type="SAM" id="SignalP"/>
    </source>
</evidence>
<name>A0A7M2X115_9BACT</name>
<gene>
    <name evidence="3" type="ORF">IPV69_08375</name>
</gene>
<feature type="signal peptide" evidence="2">
    <location>
        <begin position="1"/>
        <end position="17"/>
    </location>
</feature>
<evidence type="ECO:0000313" key="3">
    <source>
        <dbReference type="EMBL" id="QOV91354.1"/>
    </source>
</evidence>
<organism evidence="3 4">
    <name type="scientific">Humisphaera borealis</name>
    <dbReference type="NCBI Taxonomy" id="2807512"/>
    <lineage>
        <taxon>Bacteria</taxon>
        <taxon>Pseudomonadati</taxon>
        <taxon>Planctomycetota</taxon>
        <taxon>Phycisphaerae</taxon>
        <taxon>Tepidisphaerales</taxon>
        <taxon>Tepidisphaeraceae</taxon>
        <taxon>Humisphaera</taxon>
    </lineage>
</organism>
<feature type="region of interest" description="Disordered" evidence="1">
    <location>
        <begin position="165"/>
        <end position="184"/>
    </location>
</feature>
<dbReference type="AlphaFoldDB" id="A0A7M2X115"/>
<feature type="chain" id="PRO_5034274009" description="Lipoprotein" evidence="2">
    <location>
        <begin position="18"/>
        <end position="184"/>
    </location>
</feature>
<dbReference type="Proteomes" id="UP000593765">
    <property type="component" value="Chromosome"/>
</dbReference>
<feature type="compositionally biased region" description="Basic and acidic residues" evidence="1">
    <location>
        <begin position="165"/>
        <end position="177"/>
    </location>
</feature>
<reference evidence="3 4" key="1">
    <citation type="submission" date="2020-10" db="EMBL/GenBank/DDBJ databases">
        <title>Wide distribution of Phycisphaera-like planctomycetes from WD2101 soil group in peatlands and genome analysis of the first cultivated representative.</title>
        <authorList>
            <person name="Dedysh S.N."/>
            <person name="Beletsky A.V."/>
            <person name="Ivanova A."/>
            <person name="Kulichevskaya I.S."/>
            <person name="Suzina N.E."/>
            <person name="Philippov D.A."/>
            <person name="Rakitin A.L."/>
            <person name="Mardanov A.V."/>
            <person name="Ravin N.V."/>
        </authorList>
    </citation>
    <scope>NUCLEOTIDE SEQUENCE [LARGE SCALE GENOMIC DNA]</scope>
    <source>
        <strain evidence="3 4">M1803</strain>
    </source>
</reference>
<protein>
    <recommendedName>
        <fullName evidence="5">Lipoprotein</fullName>
    </recommendedName>
</protein>
<evidence type="ECO:0000313" key="4">
    <source>
        <dbReference type="Proteomes" id="UP000593765"/>
    </source>
</evidence>
<dbReference type="PROSITE" id="PS51257">
    <property type="entry name" value="PROKAR_LIPOPROTEIN"/>
    <property type="match status" value="1"/>
</dbReference>
<proteinExistence type="predicted"/>
<evidence type="ECO:0008006" key="5">
    <source>
        <dbReference type="Google" id="ProtNLM"/>
    </source>
</evidence>